<dbReference type="AlphaFoldDB" id="A0AAT9LB98"/>
<comment type="subcellular location">
    <subcellularLocation>
        <location evidence="9">Cell membrane</location>
        <topology evidence="9">Peripheral membrane protein</topology>
        <orientation evidence="9">Cytoplasmic side</orientation>
    </subcellularLocation>
    <subcellularLocation>
        <location evidence="9">Cytoplasm</location>
    </subcellularLocation>
</comment>
<dbReference type="GO" id="GO:0005047">
    <property type="term" value="F:signal recognition particle binding"/>
    <property type="evidence" value="ECO:0007669"/>
    <property type="project" value="TreeGrafter"/>
</dbReference>
<dbReference type="HAMAP" id="MF_00920">
    <property type="entry name" value="FtsY"/>
    <property type="match status" value="1"/>
</dbReference>
<dbReference type="GO" id="GO:0006614">
    <property type="term" value="P:SRP-dependent cotranslational protein targeting to membrane"/>
    <property type="evidence" value="ECO:0007669"/>
    <property type="project" value="InterPro"/>
</dbReference>
<dbReference type="FunFam" id="1.20.120.140:FF:000002">
    <property type="entry name" value="Signal recognition particle receptor FtsY"/>
    <property type="match status" value="1"/>
</dbReference>
<dbReference type="GO" id="GO:0005737">
    <property type="term" value="C:cytoplasm"/>
    <property type="evidence" value="ECO:0007669"/>
    <property type="project" value="UniProtKB-SubCell"/>
</dbReference>
<dbReference type="Pfam" id="PF00448">
    <property type="entry name" value="SRP54"/>
    <property type="match status" value="1"/>
</dbReference>
<dbReference type="SUPFAM" id="SSF52540">
    <property type="entry name" value="P-loop containing nucleoside triphosphate hydrolases"/>
    <property type="match status" value="1"/>
</dbReference>
<evidence type="ECO:0000256" key="6">
    <source>
        <dbReference type="ARBA" id="ARBA00023136"/>
    </source>
</evidence>
<keyword evidence="2 9" id="KW-0963">Cytoplasm</keyword>
<sequence>MSFFRKFTEGLAKTSKNLRDKIQEIFRPGAVTEEFLEDLEAILLQADVGVRATQEICESLRLESKKRAIRSEDELYEILTAKVKEIFDAIYQPLKVSEVNPTVYILVGVNGSGKTTTIAKIAKLWIDQGKKVIVAAADTFRAAAEDQLAIWAERVGAEIVSHQHGADPGAVAFDAARAALARKADLLLVDTAGRLHTKKNLMEELKKIVRVVAREIPGAPHEVLLVIDGTTGQNGLSQARVFAESVDVTGICLTKLDGSSKGGIALAIAKELRIPVKFVGMGEGVDDLKVFDPEAFARGLFSKGS</sequence>
<dbReference type="InterPro" id="IPR003593">
    <property type="entry name" value="AAA+_ATPase"/>
</dbReference>
<dbReference type="NCBIfam" id="TIGR00064">
    <property type="entry name" value="ftsY"/>
    <property type="match status" value="1"/>
</dbReference>
<dbReference type="EC" id="3.6.5.4" evidence="9"/>
<dbReference type="EMBL" id="CP062796">
    <property type="protein sequence ID" value="QUL98371.1"/>
    <property type="molecule type" value="Genomic_DNA"/>
</dbReference>
<keyword evidence="4 9" id="KW-0378">Hydrolase</keyword>
<keyword evidence="7 9" id="KW-0675">Receptor</keyword>
<comment type="function">
    <text evidence="9">Involved in targeting and insertion of nascent membrane proteins into the cytoplasmic membrane. Acts as a receptor for the complex formed by the signal recognition particle (SRP) and the ribosome-nascent chain (RNC).</text>
</comment>
<feature type="domain" description="SRP54-type proteins GTP-binding" evidence="10">
    <location>
        <begin position="275"/>
        <end position="288"/>
    </location>
</feature>
<comment type="subunit">
    <text evidence="9">Part of the signal recognition particle protein translocation system, which is composed of SRP and FtsY.</text>
</comment>
<protein>
    <recommendedName>
        <fullName evidence="9">Signal recognition particle receptor FtsY</fullName>
        <shortName evidence="9">SRP receptor</shortName>
        <ecNumber evidence="9">3.6.5.4</ecNumber>
    </recommendedName>
</protein>
<accession>A0AAT9LB98</accession>
<dbReference type="PROSITE" id="PS00300">
    <property type="entry name" value="SRP54"/>
    <property type="match status" value="1"/>
</dbReference>
<evidence type="ECO:0000256" key="7">
    <source>
        <dbReference type="ARBA" id="ARBA00023170"/>
    </source>
</evidence>
<comment type="catalytic activity">
    <reaction evidence="8 9">
        <text>GTP + H2O = GDP + phosphate + H(+)</text>
        <dbReference type="Rhea" id="RHEA:19669"/>
        <dbReference type="ChEBI" id="CHEBI:15377"/>
        <dbReference type="ChEBI" id="CHEBI:15378"/>
        <dbReference type="ChEBI" id="CHEBI:37565"/>
        <dbReference type="ChEBI" id="CHEBI:43474"/>
        <dbReference type="ChEBI" id="CHEBI:58189"/>
        <dbReference type="EC" id="3.6.5.4"/>
    </reaction>
</comment>
<evidence type="ECO:0000256" key="4">
    <source>
        <dbReference type="ARBA" id="ARBA00022801"/>
    </source>
</evidence>
<feature type="binding site" evidence="9">
    <location>
        <begin position="254"/>
        <end position="257"/>
    </location>
    <ligand>
        <name>GTP</name>
        <dbReference type="ChEBI" id="CHEBI:37565"/>
    </ligand>
</feature>
<feature type="binding site" evidence="9">
    <location>
        <begin position="108"/>
        <end position="115"/>
    </location>
    <ligand>
        <name>GTP</name>
        <dbReference type="ChEBI" id="CHEBI:37565"/>
    </ligand>
</feature>
<evidence type="ECO:0000256" key="2">
    <source>
        <dbReference type="ARBA" id="ARBA00022490"/>
    </source>
</evidence>
<dbReference type="PANTHER" id="PTHR43134:SF1">
    <property type="entry name" value="SIGNAL RECOGNITION PARTICLE RECEPTOR SUBUNIT ALPHA"/>
    <property type="match status" value="1"/>
</dbReference>
<dbReference type="PANTHER" id="PTHR43134">
    <property type="entry name" value="SIGNAL RECOGNITION PARTICLE RECEPTOR SUBUNIT ALPHA"/>
    <property type="match status" value="1"/>
</dbReference>
<name>A0AAT9LB98_9FIRM</name>
<evidence type="ECO:0000313" key="11">
    <source>
        <dbReference type="EMBL" id="QUL98371.1"/>
    </source>
</evidence>
<evidence type="ECO:0000259" key="10">
    <source>
        <dbReference type="PROSITE" id="PS00300"/>
    </source>
</evidence>
<dbReference type="InterPro" id="IPR036225">
    <property type="entry name" value="SRP/SRP_N"/>
</dbReference>
<gene>
    <name evidence="9 11" type="primary">ftsY</name>
    <name evidence="11" type="ORF">IMF26_10190</name>
</gene>
<evidence type="ECO:0000256" key="1">
    <source>
        <dbReference type="ARBA" id="ARBA00022475"/>
    </source>
</evidence>
<proteinExistence type="inferred from homology"/>
<evidence type="ECO:0000256" key="9">
    <source>
        <dbReference type="HAMAP-Rule" id="MF_00920"/>
    </source>
</evidence>
<keyword evidence="5 9" id="KW-0342">GTP-binding</keyword>
<dbReference type="InterPro" id="IPR013822">
    <property type="entry name" value="Signal_recog_particl_SRP54_hlx"/>
</dbReference>
<dbReference type="GO" id="GO:0005886">
    <property type="term" value="C:plasma membrane"/>
    <property type="evidence" value="ECO:0007669"/>
    <property type="project" value="UniProtKB-SubCell"/>
</dbReference>
<dbReference type="GO" id="GO:0005525">
    <property type="term" value="F:GTP binding"/>
    <property type="evidence" value="ECO:0007669"/>
    <property type="project" value="UniProtKB-UniRule"/>
</dbReference>
<keyword evidence="1 9" id="KW-1003">Cell membrane</keyword>
<dbReference type="SMART" id="SM00382">
    <property type="entry name" value="AAA"/>
    <property type="match status" value="1"/>
</dbReference>
<reference evidence="11" key="1">
    <citation type="submission" date="2020-10" db="EMBL/GenBank/DDBJ databases">
        <authorList>
            <person name="Kadnikov V."/>
            <person name="Beletsky A.V."/>
            <person name="Mardanov A.V."/>
            <person name="Karnachuk O.V."/>
            <person name="Ravin N.V."/>
        </authorList>
    </citation>
    <scope>NUCLEOTIDE SEQUENCE</scope>
    <source>
        <strain evidence="11">Bu02</strain>
    </source>
</reference>
<dbReference type="FunFam" id="3.40.50.300:FF:000053">
    <property type="entry name" value="Signal recognition particle receptor FtsY"/>
    <property type="match status" value="1"/>
</dbReference>
<organism evidence="11">
    <name type="scientific">Candidatus Fermentithermobacillus carboniphilus</name>
    <dbReference type="NCBI Taxonomy" id="3085328"/>
    <lineage>
        <taxon>Bacteria</taxon>
        <taxon>Bacillati</taxon>
        <taxon>Bacillota</taxon>
        <taxon>Candidatus Fermentithermobacillia</taxon>
        <taxon>Candidatus Fermentithermobacillales</taxon>
        <taxon>Candidatus Fermentithermobacillaceae</taxon>
        <taxon>Candidatus Fermentithermobacillus</taxon>
    </lineage>
</organism>
<dbReference type="KEGG" id="fcz:IMF26_10190"/>
<feature type="binding site" evidence="9">
    <location>
        <begin position="190"/>
        <end position="194"/>
    </location>
    <ligand>
        <name>GTP</name>
        <dbReference type="ChEBI" id="CHEBI:37565"/>
    </ligand>
</feature>
<dbReference type="InterPro" id="IPR042101">
    <property type="entry name" value="SRP54_N_sf"/>
</dbReference>
<dbReference type="SUPFAM" id="SSF47364">
    <property type="entry name" value="Domain of the SRP/SRP receptor G-proteins"/>
    <property type="match status" value="1"/>
</dbReference>
<dbReference type="Gene3D" id="1.20.120.140">
    <property type="entry name" value="Signal recognition particle SRP54, nucleotide-binding domain"/>
    <property type="match status" value="1"/>
</dbReference>
<dbReference type="InterPro" id="IPR004390">
    <property type="entry name" value="SR_rcpt_FtsY"/>
</dbReference>
<dbReference type="GO" id="GO:0003924">
    <property type="term" value="F:GTPase activity"/>
    <property type="evidence" value="ECO:0007669"/>
    <property type="project" value="UniProtKB-UniRule"/>
</dbReference>
<dbReference type="Pfam" id="PF02881">
    <property type="entry name" value="SRP54_N"/>
    <property type="match status" value="1"/>
</dbReference>
<keyword evidence="6 9" id="KW-0472">Membrane</keyword>
<evidence type="ECO:0000256" key="3">
    <source>
        <dbReference type="ARBA" id="ARBA00022741"/>
    </source>
</evidence>
<dbReference type="SMART" id="SM00962">
    <property type="entry name" value="SRP54"/>
    <property type="match status" value="1"/>
</dbReference>
<dbReference type="InterPro" id="IPR027417">
    <property type="entry name" value="P-loop_NTPase"/>
</dbReference>
<comment type="similarity">
    <text evidence="9">Belongs to the GTP-binding SRP family. FtsY subfamily.</text>
</comment>
<reference evidence="11" key="2">
    <citation type="journal article" date="2023" name="Biology">
        <title>Prokaryotic Life Associated with Coal-Fire Gas Vents Revealed by Metagenomics.</title>
        <authorList>
            <person name="Kadnikov V.V."/>
            <person name="Mardanov A.V."/>
            <person name="Beletsky A.V."/>
            <person name="Karnachuk O.V."/>
            <person name="Ravin N.V."/>
        </authorList>
    </citation>
    <scope>NUCLEOTIDE SEQUENCE</scope>
    <source>
        <strain evidence="11">Bu02</strain>
    </source>
</reference>
<dbReference type="InterPro" id="IPR000897">
    <property type="entry name" value="SRP54_GTPase_dom"/>
</dbReference>
<keyword evidence="3 9" id="KW-0547">Nucleotide-binding</keyword>
<evidence type="ECO:0000256" key="5">
    <source>
        <dbReference type="ARBA" id="ARBA00023134"/>
    </source>
</evidence>
<dbReference type="SMART" id="SM00963">
    <property type="entry name" value="SRP54_N"/>
    <property type="match status" value="1"/>
</dbReference>
<evidence type="ECO:0000256" key="8">
    <source>
        <dbReference type="ARBA" id="ARBA00048027"/>
    </source>
</evidence>
<dbReference type="Gene3D" id="3.40.50.300">
    <property type="entry name" value="P-loop containing nucleotide triphosphate hydrolases"/>
    <property type="match status" value="1"/>
</dbReference>